<reference evidence="4 5" key="1">
    <citation type="submission" date="2023-10" db="EMBL/GenBank/DDBJ databases">
        <authorList>
            <person name="Botero Cardona J."/>
        </authorList>
    </citation>
    <scope>NUCLEOTIDE SEQUENCE [LARGE SCALE GENOMIC DNA]</scope>
    <source>
        <strain evidence="4 5">R-82641</strain>
    </source>
</reference>
<feature type="domain" description="HTH cro/C1-type" evidence="3">
    <location>
        <begin position="7"/>
        <end position="61"/>
    </location>
</feature>
<dbReference type="PROSITE" id="PS50943">
    <property type="entry name" value="HTH_CROC1"/>
    <property type="match status" value="1"/>
</dbReference>
<keyword evidence="2" id="KW-0472">Membrane</keyword>
<feature type="transmembrane region" description="Helical" evidence="2">
    <location>
        <begin position="109"/>
        <end position="128"/>
    </location>
</feature>
<evidence type="ECO:0000256" key="2">
    <source>
        <dbReference type="SAM" id="Phobius"/>
    </source>
</evidence>
<keyword evidence="5" id="KW-1185">Reference proteome</keyword>
<organism evidence="4 5">
    <name type="scientific">Fructobacillus cardui</name>
    <dbReference type="NCBI Taxonomy" id="2893170"/>
    <lineage>
        <taxon>Bacteria</taxon>
        <taxon>Bacillati</taxon>
        <taxon>Bacillota</taxon>
        <taxon>Bacilli</taxon>
        <taxon>Lactobacillales</taxon>
        <taxon>Lactobacillaceae</taxon>
        <taxon>Fructobacillus</taxon>
    </lineage>
</organism>
<dbReference type="EMBL" id="CAUZLY010000005">
    <property type="protein sequence ID" value="CAK1239507.1"/>
    <property type="molecule type" value="Genomic_DNA"/>
</dbReference>
<feature type="transmembrane region" description="Helical" evidence="2">
    <location>
        <begin position="84"/>
        <end position="103"/>
    </location>
</feature>
<comment type="caution">
    <text evidence="4">The sequence shown here is derived from an EMBL/GenBank/DDBJ whole genome shotgun (WGS) entry which is preliminary data.</text>
</comment>
<dbReference type="PANTHER" id="PTHR46558:SF4">
    <property type="entry name" value="DNA-BIDING PHAGE PROTEIN"/>
    <property type="match status" value="1"/>
</dbReference>
<keyword evidence="2" id="KW-0812">Transmembrane</keyword>
<evidence type="ECO:0000256" key="1">
    <source>
        <dbReference type="ARBA" id="ARBA00023125"/>
    </source>
</evidence>
<dbReference type="InterPro" id="IPR001387">
    <property type="entry name" value="Cro/C1-type_HTH"/>
</dbReference>
<accession>A0ABN9YQX2</accession>
<evidence type="ECO:0000259" key="3">
    <source>
        <dbReference type="PROSITE" id="PS50943"/>
    </source>
</evidence>
<proteinExistence type="predicted"/>
<evidence type="ECO:0000313" key="4">
    <source>
        <dbReference type="EMBL" id="CAK1239507.1"/>
    </source>
</evidence>
<keyword evidence="2" id="KW-1133">Transmembrane helix</keyword>
<dbReference type="Proteomes" id="UP001314200">
    <property type="component" value="Unassembled WGS sequence"/>
</dbReference>
<dbReference type="RefSeq" id="WP_338347880.1">
    <property type="nucleotide sequence ID" value="NZ_CAUZLY010000005.1"/>
</dbReference>
<dbReference type="SUPFAM" id="SSF47413">
    <property type="entry name" value="lambda repressor-like DNA-binding domains"/>
    <property type="match status" value="1"/>
</dbReference>
<protein>
    <submittedName>
        <fullName evidence="4">XRE-family HTH domain (XRE)</fullName>
    </submittedName>
</protein>
<sequence length="163" mass="19384">MEFGEHLEQVRKQKGMSQQTLSNLLFVTRQTISHWENGKTYPDFNLLICLSDILDLSLDELLREDGKMKDSFTKKDVQGFFKPIYRRLLLADLCFVIILFLEATDVIRLTIWGFIPVVVGSLIVSYVVTRLKRLDRQYQFDMRYTWQKSTEKLFNFIHKHSQR</sequence>
<gene>
    <name evidence="4" type="ORF">R82641_BJNNKPBH_00689</name>
</gene>
<keyword evidence="1" id="KW-0238">DNA-binding</keyword>
<name>A0ABN9YQX2_9LACO</name>
<dbReference type="CDD" id="cd00093">
    <property type="entry name" value="HTH_XRE"/>
    <property type="match status" value="1"/>
</dbReference>
<dbReference type="Pfam" id="PF01381">
    <property type="entry name" value="HTH_3"/>
    <property type="match status" value="1"/>
</dbReference>
<dbReference type="InterPro" id="IPR010982">
    <property type="entry name" value="Lambda_DNA-bd_dom_sf"/>
</dbReference>
<dbReference type="Gene3D" id="1.10.260.40">
    <property type="entry name" value="lambda repressor-like DNA-binding domains"/>
    <property type="match status" value="1"/>
</dbReference>
<dbReference type="PANTHER" id="PTHR46558">
    <property type="entry name" value="TRACRIPTIONAL REGULATORY PROTEIN-RELATED-RELATED"/>
    <property type="match status" value="1"/>
</dbReference>
<evidence type="ECO:0000313" key="5">
    <source>
        <dbReference type="Proteomes" id="UP001314200"/>
    </source>
</evidence>
<dbReference type="SMART" id="SM00530">
    <property type="entry name" value="HTH_XRE"/>
    <property type="match status" value="1"/>
</dbReference>